<proteinExistence type="predicted"/>
<name>A0ABD5QHD9_9EURY</name>
<protein>
    <submittedName>
        <fullName evidence="2">Uncharacterized protein</fullName>
    </submittedName>
</protein>
<reference evidence="2 3" key="1">
    <citation type="journal article" date="2019" name="Int. J. Syst. Evol. Microbiol.">
        <title>The Global Catalogue of Microorganisms (GCM) 10K type strain sequencing project: providing services to taxonomists for standard genome sequencing and annotation.</title>
        <authorList>
            <consortium name="The Broad Institute Genomics Platform"/>
            <consortium name="The Broad Institute Genome Sequencing Center for Infectious Disease"/>
            <person name="Wu L."/>
            <person name="Ma J."/>
        </authorList>
    </citation>
    <scope>NUCLEOTIDE SEQUENCE [LARGE SCALE GENOMIC DNA]</scope>
    <source>
        <strain evidence="2 3">CGMCC 1.15824</strain>
    </source>
</reference>
<accession>A0ABD5QHD9</accession>
<comment type="caution">
    <text evidence="2">The sequence shown here is derived from an EMBL/GenBank/DDBJ whole genome shotgun (WGS) entry which is preliminary data.</text>
</comment>
<feature type="compositionally biased region" description="Acidic residues" evidence="1">
    <location>
        <begin position="120"/>
        <end position="132"/>
    </location>
</feature>
<dbReference type="Proteomes" id="UP001595925">
    <property type="component" value="Unassembled WGS sequence"/>
</dbReference>
<keyword evidence="3" id="KW-1185">Reference proteome</keyword>
<evidence type="ECO:0000313" key="3">
    <source>
        <dbReference type="Proteomes" id="UP001595925"/>
    </source>
</evidence>
<feature type="region of interest" description="Disordered" evidence="1">
    <location>
        <begin position="92"/>
        <end position="132"/>
    </location>
</feature>
<dbReference type="AlphaFoldDB" id="A0ABD5QHD9"/>
<dbReference type="EMBL" id="JBHSJG010000036">
    <property type="protein sequence ID" value="MFC4988447.1"/>
    <property type="molecule type" value="Genomic_DNA"/>
</dbReference>
<organism evidence="2 3">
    <name type="scientific">Saliphagus infecundisoli</name>
    <dbReference type="NCBI Taxonomy" id="1849069"/>
    <lineage>
        <taxon>Archaea</taxon>
        <taxon>Methanobacteriati</taxon>
        <taxon>Methanobacteriota</taxon>
        <taxon>Stenosarchaea group</taxon>
        <taxon>Halobacteria</taxon>
        <taxon>Halobacteriales</taxon>
        <taxon>Natrialbaceae</taxon>
        <taxon>Saliphagus</taxon>
    </lineage>
</organism>
<gene>
    <name evidence="2" type="ORF">ACFPFO_11890</name>
</gene>
<sequence length="132" mass="14849">MGDTEDDLELDRDVGEATIVYETPEGEVDDWTVPNEHIAYFQDHWIIKTGEDEEGRDLVRRIPAERVYHVERTVEEFKEEVKTIRDQVQSFASELRTKIPGGGESGRGGGREDGSAVDPIDIDIDDGGDEND</sequence>
<evidence type="ECO:0000256" key="1">
    <source>
        <dbReference type="SAM" id="MobiDB-lite"/>
    </source>
</evidence>
<dbReference type="RefSeq" id="WP_224827229.1">
    <property type="nucleotide sequence ID" value="NZ_JAIVEF010000001.1"/>
</dbReference>
<evidence type="ECO:0000313" key="2">
    <source>
        <dbReference type="EMBL" id="MFC4988447.1"/>
    </source>
</evidence>